<dbReference type="RefSeq" id="WP_189608331.1">
    <property type="nucleotide sequence ID" value="NZ_BMXR01000004.1"/>
</dbReference>
<evidence type="ECO:0000313" key="15">
    <source>
        <dbReference type="EMBL" id="GGX52057.1"/>
    </source>
</evidence>
<evidence type="ECO:0000259" key="13">
    <source>
        <dbReference type="Pfam" id="PF02852"/>
    </source>
</evidence>
<feature type="domain" description="FAD/NAD(P)-binding" evidence="14">
    <location>
        <begin position="7"/>
        <end position="321"/>
    </location>
</feature>
<dbReference type="EMBL" id="BMXR01000004">
    <property type="protein sequence ID" value="GGX52057.1"/>
    <property type="molecule type" value="Genomic_DNA"/>
</dbReference>
<keyword evidence="7" id="KW-1015">Disulfide bond</keyword>
<name>A0A918N9U4_9GAMM</name>
<evidence type="ECO:0000256" key="12">
    <source>
        <dbReference type="RuleBase" id="RU003691"/>
    </source>
</evidence>
<feature type="binding site" evidence="10">
    <location>
        <position position="306"/>
    </location>
    <ligand>
        <name>FAD</name>
        <dbReference type="ChEBI" id="CHEBI:57692"/>
    </ligand>
</feature>
<keyword evidence="5" id="KW-0521">NADP</keyword>
<evidence type="ECO:0000256" key="5">
    <source>
        <dbReference type="ARBA" id="ARBA00022857"/>
    </source>
</evidence>
<dbReference type="GO" id="GO:0045454">
    <property type="term" value="P:cell redox homeostasis"/>
    <property type="evidence" value="ECO:0007669"/>
    <property type="project" value="InterPro"/>
</dbReference>
<gene>
    <name evidence="15" type="primary">gor</name>
    <name evidence="15" type="ORF">GCM10007392_19230</name>
</gene>
<feature type="disulfide bond" description="Redox-active" evidence="11">
    <location>
        <begin position="44"/>
        <end position="49"/>
    </location>
</feature>
<dbReference type="GO" id="GO:0050660">
    <property type="term" value="F:flavin adenine dinucleotide binding"/>
    <property type="evidence" value="ECO:0007669"/>
    <property type="project" value="InterPro"/>
</dbReference>
<evidence type="ECO:0000256" key="4">
    <source>
        <dbReference type="ARBA" id="ARBA00022827"/>
    </source>
</evidence>
<evidence type="ECO:0000313" key="16">
    <source>
        <dbReference type="Proteomes" id="UP000626148"/>
    </source>
</evidence>
<dbReference type="PROSITE" id="PS00076">
    <property type="entry name" value="PYRIDINE_REDOX_1"/>
    <property type="match status" value="1"/>
</dbReference>
<dbReference type="PIRSF" id="PIRSF000350">
    <property type="entry name" value="Mercury_reductase_MerA"/>
    <property type="match status" value="1"/>
</dbReference>
<comment type="caution">
    <text evidence="15">The sequence shown here is derived from an EMBL/GenBank/DDBJ whole genome shotgun (WGS) entry which is preliminary data.</text>
</comment>
<dbReference type="SUPFAM" id="SSF55424">
    <property type="entry name" value="FAD/NAD-linked reductases, dimerisation (C-terminal) domain"/>
    <property type="match status" value="1"/>
</dbReference>
<evidence type="ECO:0000256" key="1">
    <source>
        <dbReference type="ARBA" id="ARBA00007532"/>
    </source>
</evidence>
<dbReference type="FunFam" id="3.50.50.60:FF:000051">
    <property type="entry name" value="Glutathione reductase"/>
    <property type="match status" value="1"/>
</dbReference>
<sequence>MTAQYDYDLIVIGAGSGGVRAARMAATQGARVAVIESRYLGGTCVNVGCVPKKLFVYASEYPQAFKDAAGFGYTVDEMPAFDWPTLRDNKTAEIERLNGIYDGLLTRAGVEIINGHGRFKDDHTVVVNDERELTGANILVATGSWPAKPDIPGAEHTITSNEVFYLDRFPEDVMVVGGGYIAVEFAGIFNGLGARTHLVYRGEPVLRGFDEEVRQFVSEQIAESGVQLLYNCTIESIEQLENGRYAATFSDGQVRETDLIVCATGRKALVDGLDLDKAGVMLAEEGHVPVNEHYQTNQPHIFALGDVIGRVQLTPVALAEGMYVADYLFSKDKQPKTVDYNTIPTAVFSQPNIGTVGLTEEKAADQFDRVEVYSANFKAMRNTLSGNTERTLMKLLVNADTREVLGIHMAGEDAGEIIQGLAVAMVAGATKDDFDRTIGIHPTAAEEFVTMRTPSRTVGRKVS</sequence>
<dbReference type="InterPro" id="IPR036188">
    <property type="entry name" value="FAD/NAD-bd_sf"/>
</dbReference>
<dbReference type="InterPro" id="IPR012999">
    <property type="entry name" value="Pyr_OxRdtase_I_AS"/>
</dbReference>
<evidence type="ECO:0000256" key="6">
    <source>
        <dbReference type="ARBA" id="ARBA00023002"/>
    </source>
</evidence>
<dbReference type="PRINTS" id="PR00368">
    <property type="entry name" value="FADPNR"/>
</dbReference>
<feature type="domain" description="Pyridine nucleotide-disulphide oxidoreductase dimerisation" evidence="13">
    <location>
        <begin position="343"/>
        <end position="451"/>
    </location>
</feature>
<dbReference type="AlphaFoldDB" id="A0A918N9U4"/>
<dbReference type="PANTHER" id="PTHR42737:SF2">
    <property type="entry name" value="GLUTATHIONE REDUCTASE"/>
    <property type="match status" value="1"/>
</dbReference>
<evidence type="ECO:0000256" key="11">
    <source>
        <dbReference type="PIRSR" id="PIRSR000350-4"/>
    </source>
</evidence>
<organism evidence="15 16">
    <name type="scientific">Saccharospirillum salsuginis</name>
    <dbReference type="NCBI Taxonomy" id="418750"/>
    <lineage>
        <taxon>Bacteria</taxon>
        <taxon>Pseudomonadati</taxon>
        <taxon>Pseudomonadota</taxon>
        <taxon>Gammaproteobacteria</taxon>
        <taxon>Oceanospirillales</taxon>
        <taxon>Saccharospirillaceae</taxon>
        <taxon>Saccharospirillum</taxon>
    </lineage>
</organism>
<dbReference type="GO" id="GO:0005829">
    <property type="term" value="C:cytosol"/>
    <property type="evidence" value="ECO:0007669"/>
    <property type="project" value="TreeGrafter"/>
</dbReference>
<dbReference type="InterPro" id="IPR016156">
    <property type="entry name" value="FAD/NAD-linked_Rdtase_dimer_sf"/>
</dbReference>
<keyword evidence="8 12" id="KW-0676">Redox-active center</keyword>
<keyword evidence="6 12" id="KW-0560">Oxidoreductase</keyword>
<dbReference type="NCBIfam" id="NF004776">
    <property type="entry name" value="PRK06116.1"/>
    <property type="match status" value="1"/>
</dbReference>
<proteinExistence type="inferred from homology"/>
<evidence type="ECO:0000256" key="2">
    <source>
        <dbReference type="ARBA" id="ARBA00011738"/>
    </source>
</evidence>
<dbReference type="InterPro" id="IPR004099">
    <property type="entry name" value="Pyr_nucl-diS_OxRdtase_dimer"/>
</dbReference>
<feature type="active site" description="Proton acceptor" evidence="9">
    <location>
        <position position="441"/>
    </location>
</feature>
<dbReference type="GO" id="GO:0034599">
    <property type="term" value="P:cellular response to oxidative stress"/>
    <property type="evidence" value="ECO:0007669"/>
    <property type="project" value="TreeGrafter"/>
</dbReference>
<comment type="similarity">
    <text evidence="1 12">Belongs to the class-I pyridine nucleotide-disulfide oxidoreductase family.</text>
</comment>
<evidence type="ECO:0000256" key="3">
    <source>
        <dbReference type="ARBA" id="ARBA00022630"/>
    </source>
</evidence>
<comment type="subunit">
    <text evidence="2">Homodimer.</text>
</comment>
<keyword evidence="10" id="KW-0520">NAD</keyword>
<dbReference type="Gene3D" id="3.50.50.60">
    <property type="entry name" value="FAD/NAD(P)-binding domain"/>
    <property type="match status" value="2"/>
</dbReference>
<keyword evidence="4 10" id="KW-0274">FAD</keyword>
<evidence type="ECO:0000256" key="10">
    <source>
        <dbReference type="PIRSR" id="PIRSR000350-3"/>
    </source>
</evidence>
<dbReference type="PRINTS" id="PR00411">
    <property type="entry name" value="PNDRDTASEI"/>
</dbReference>
<dbReference type="Pfam" id="PF02852">
    <property type="entry name" value="Pyr_redox_dim"/>
    <property type="match status" value="1"/>
</dbReference>
<dbReference type="Pfam" id="PF07992">
    <property type="entry name" value="Pyr_redox_2"/>
    <property type="match status" value="1"/>
</dbReference>
<dbReference type="InterPro" id="IPR046952">
    <property type="entry name" value="GSHR/TRXR-like"/>
</dbReference>
<feature type="binding site" evidence="10">
    <location>
        <begin position="142"/>
        <end position="144"/>
    </location>
    <ligand>
        <name>FAD</name>
        <dbReference type="ChEBI" id="CHEBI:57692"/>
    </ligand>
</feature>
<keyword evidence="10" id="KW-0547">Nucleotide-binding</keyword>
<protein>
    <submittedName>
        <fullName evidence="15">Glutathione-disulfide reductase</fullName>
    </submittedName>
</protein>
<keyword evidence="3 12" id="KW-0285">Flavoprotein</keyword>
<dbReference type="InterPro" id="IPR001100">
    <property type="entry name" value="Pyr_nuc-diS_OxRdtase"/>
</dbReference>
<dbReference type="Proteomes" id="UP000626148">
    <property type="component" value="Unassembled WGS sequence"/>
</dbReference>
<dbReference type="Gene3D" id="3.30.390.30">
    <property type="match status" value="1"/>
</dbReference>
<evidence type="ECO:0000256" key="8">
    <source>
        <dbReference type="ARBA" id="ARBA00023284"/>
    </source>
</evidence>
<dbReference type="GO" id="GO:0006749">
    <property type="term" value="P:glutathione metabolic process"/>
    <property type="evidence" value="ECO:0007669"/>
    <property type="project" value="TreeGrafter"/>
</dbReference>
<evidence type="ECO:0000256" key="9">
    <source>
        <dbReference type="PIRSR" id="PIRSR000350-2"/>
    </source>
</evidence>
<keyword evidence="16" id="KW-1185">Reference proteome</keyword>
<feature type="binding site" evidence="10">
    <location>
        <position position="117"/>
    </location>
    <ligand>
        <name>FAD</name>
        <dbReference type="ChEBI" id="CHEBI:57692"/>
    </ligand>
</feature>
<feature type="binding site" evidence="10">
    <location>
        <position position="265"/>
    </location>
    <ligand>
        <name>NAD(+)</name>
        <dbReference type="ChEBI" id="CHEBI:57540"/>
    </ligand>
</feature>
<dbReference type="PANTHER" id="PTHR42737">
    <property type="entry name" value="GLUTATHIONE REDUCTASE"/>
    <property type="match status" value="1"/>
</dbReference>
<evidence type="ECO:0000259" key="14">
    <source>
        <dbReference type="Pfam" id="PF07992"/>
    </source>
</evidence>
<dbReference type="InterPro" id="IPR023753">
    <property type="entry name" value="FAD/NAD-binding_dom"/>
</dbReference>
<reference evidence="15" key="2">
    <citation type="submission" date="2020-09" db="EMBL/GenBank/DDBJ databases">
        <authorList>
            <person name="Sun Q."/>
            <person name="Kim S."/>
        </authorList>
    </citation>
    <scope>NUCLEOTIDE SEQUENCE</scope>
    <source>
        <strain evidence="15">KCTC 22169</strain>
    </source>
</reference>
<accession>A0A918N9U4</accession>
<reference evidence="15" key="1">
    <citation type="journal article" date="2014" name="Int. J. Syst. Evol. Microbiol.">
        <title>Complete genome sequence of Corynebacterium casei LMG S-19264T (=DSM 44701T), isolated from a smear-ripened cheese.</title>
        <authorList>
            <consortium name="US DOE Joint Genome Institute (JGI-PGF)"/>
            <person name="Walter F."/>
            <person name="Albersmeier A."/>
            <person name="Kalinowski J."/>
            <person name="Ruckert C."/>
        </authorList>
    </citation>
    <scope>NUCLEOTIDE SEQUENCE</scope>
    <source>
        <strain evidence="15">KCTC 22169</strain>
    </source>
</reference>
<evidence type="ECO:0000256" key="7">
    <source>
        <dbReference type="ARBA" id="ARBA00023157"/>
    </source>
</evidence>
<dbReference type="GO" id="GO:0004362">
    <property type="term" value="F:glutathione-disulfide reductase (NADPH) activity"/>
    <property type="evidence" value="ECO:0007669"/>
    <property type="project" value="TreeGrafter"/>
</dbReference>
<feature type="binding site" evidence="10">
    <location>
        <begin position="177"/>
        <end position="184"/>
    </location>
    <ligand>
        <name>NAD(+)</name>
        <dbReference type="ChEBI" id="CHEBI:57540"/>
    </ligand>
</feature>
<dbReference type="SUPFAM" id="SSF51905">
    <property type="entry name" value="FAD/NAD(P)-binding domain"/>
    <property type="match status" value="1"/>
</dbReference>
<feature type="binding site" evidence="10">
    <location>
        <position position="53"/>
    </location>
    <ligand>
        <name>FAD</name>
        <dbReference type="ChEBI" id="CHEBI:57692"/>
    </ligand>
</feature>
<comment type="cofactor">
    <cofactor evidence="10">
        <name>FAD</name>
        <dbReference type="ChEBI" id="CHEBI:57692"/>
    </cofactor>
    <text evidence="10">Binds 1 FAD per subunit.</text>
</comment>